<feature type="region of interest" description="Disordered" evidence="1">
    <location>
        <begin position="18"/>
        <end position="41"/>
    </location>
</feature>
<name>A0A371HPC9_MUCPR</name>
<gene>
    <name evidence="2" type="ORF">CR513_11614</name>
</gene>
<keyword evidence="3" id="KW-1185">Reference proteome</keyword>
<dbReference type="Proteomes" id="UP000257109">
    <property type="component" value="Unassembled WGS sequence"/>
</dbReference>
<sequence length="71" mass="8036">MHDSVNSTLVYEVFSGWKSRNHPSGPIGRSTGLEDQKTQPAKDLKEIQIGVDPHKKIEKFSFDIHAREFLG</sequence>
<reference evidence="2" key="1">
    <citation type="submission" date="2018-05" db="EMBL/GenBank/DDBJ databases">
        <title>Draft genome of Mucuna pruriens seed.</title>
        <authorList>
            <person name="Nnadi N.E."/>
            <person name="Vos R."/>
            <person name="Hasami M.H."/>
            <person name="Devisetty U.K."/>
            <person name="Aguiy J.C."/>
        </authorList>
    </citation>
    <scope>NUCLEOTIDE SEQUENCE [LARGE SCALE GENOMIC DNA]</scope>
    <source>
        <strain evidence="2">JCA_2017</strain>
    </source>
</reference>
<accession>A0A371HPC9</accession>
<protein>
    <submittedName>
        <fullName evidence="2">Uncharacterized protein</fullName>
    </submittedName>
</protein>
<dbReference type="AlphaFoldDB" id="A0A371HPC9"/>
<dbReference type="EMBL" id="QJKJ01002041">
    <property type="protein sequence ID" value="RDY04650.1"/>
    <property type="molecule type" value="Genomic_DNA"/>
</dbReference>
<feature type="compositionally biased region" description="Basic and acidic residues" evidence="1">
    <location>
        <begin position="32"/>
        <end position="41"/>
    </location>
</feature>
<feature type="non-terminal residue" evidence="2">
    <location>
        <position position="1"/>
    </location>
</feature>
<comment type="caution">
    <text evidence="2">The sequence shown here is derived from an EMBL/GenBank/DDBJ whole genome shotgun (WGS) entry which is preliminary data.</text>
</comment>
<evidence type="ECO:0000313" key="3">
    <source>
        <dbReference type="Proteomes" id="UP000257109"/>
    </source>
</evidence>
<proteinExistence type="predicted"/>
<organism evidence="2 3">
    <name type="scientific">Mucuna pruriens</name>
    <name type="common">Velvet bean</name>
    <name type="synonym">Dolichos pruriens</name>
    <dbReference type="NCBI Taxonomy" id="157652"/>
    <lineage>
        <taxon>Eukaryota</taxon>
        <taxon>Viridiplantae</taxon>
        <taxon>Streptophyta</taxon>
        <taxon>Embryophyta</taxon>
        <taxon>Tracheophyta</taxon>
        <taxon>Spermatophyta</taxon>
        <taxon>Magnoliopsida</taxon>
        <taxon>eudicotyledons</taxon>
        <taxon>Gunneridae</taxon>
        <taxon>Pentapetalae</taxon>
        <taxon>rosids</taxon>
        <taxon>fabids</taxon>
        <taxon>Fabales</taxon>
        <taxon>Fabaceae</taxon>
        <taxon>Papilionoideae</taxon>
        <taxon>50 kb inversion clade</taxon>
        <taxon>NPAAA clade</taxon>
        <taxon>indigoferoid/millettioid clade</taxon>
        <taxon>Phaseoleae</taxon>
        <taxon>Mucuna</taxon>
    </lineage>
</organism>
<evidence type="ECO:0000313" key="2">
    <source>
        <dbReference type="EMBL" id="RDY04650.1"/>
    </source>
</evidence>
<evidence type="ECO:0000256" key="1">
    <source>
        <dbReference type="SAM" id="MobiDB-lite"/>
    </source>
</evidence>